<dbReference type="RefSeq" id="WP_341375799.1">
    <property type="nucleotide sequence ID" value="NZ_JBBUTF010000018.1"/>
</dbReference>
<proteinExistence type="predicted"/>
<dbReference type="EMBL" id="JBBUTF010000018">
    <property type="protein sequence ID" value="MEK8028017.1"/>
    <property type="molecule type" value="Genomic_DNA"/>
</dbReference>
<accession>A0ABU9BDM5</accession>
<evidence type="ECO:0000313" key="2">
    <source>
        <dbReference type="Proteomes" id="UP001368500"/>
    </source>
</evidence>
<keyword evidence="2" id="KW-1185">Reference proteome</keyword>
<protein>
    <recommendedName>
        <fullName evidence="3">DUF1828 domain-containing protein</fullName>
    </recommendedName>
</protein>
<name>A0ABU9BDM5_9BURK</name>
<evidence type="ECO:0008006" key="3">
    <source>
        <dbReference type="Google" id="ProtNLM"/>
    </source>
</evidence>
<gene>
    <name evidence="1" type="ORF">AACH11_18810</name>
</gene>
<dbReference type="Proteomes" id="UP001368500">
    <property type="component" value="Unassembled WGS sequence"/>
</dbReference>
<evidence type="ECO:0000313" key="1">
    <source>
        <dbReference type="EMBL" id="MEK8028017.1"/>
    </source>
</evidence>
<organism evidence="1 2">
    <name type="scientific">Pseudaquabacterium rugosum</name>
    <dbReference type="NCBI Taxonomy" id="2984194"/>
    <lineage>
        <taxon>Bacteria</taxon>
        <taxon>Pseudomonadati</taxon>
        <taxon>Pseudomonadota</taxon>
        <taxon>Betaproteobacteria</taxon>
        <taxon>Burkholderiales</taxon>
        <taxon>Sphaerotilaceae</taxon>
        <taxon>Pseudaquabacterium</taxon>
    </lineage>
</organism>
<comment type="caution">
    <text evidence="1">The sequence shown here is derived from an EMBL/GenBank/DDBJ whole genome shotgun (WGS) entry which is preliminary data.</text>
</comment>
<sequence>MNIEELLKKPAASPSWQGRWVRLWLRPDAFSEQEYLVGAAAIDERGLADFRVIAGGQKLECIYGHGSRAMFDRMLAELRKNLAALRATHEQLTSDRLPEMFRVDPAGSLREALPSEALERMLADGTIPLEENAPRGKRNRFSSKQASEVITEVLDQVKTRMGFAANSFICEDYYGDQIHQVGVNLVAPGAAGVVASGWYSSVERIQLEFLMGANTLDTYVAATSRDRARSALFFMRPTADDGLTRTIAAEVESRLDVLEWRLAQQRIRVVTHSKPEVMAEEVADWINWLG</sequence>
<reference evidence="1 2" key="1">
    <citation type="submission" date="2024-04" db="EMBL/GenBank/DDBJ databases">
        <title>Novel species of the genus Ideonella isolated from streams.</title>
        <authorList>
            <person name="Lu H."/>
        </authorList>
    </citation>
    <scope>NUCLEOTIDE SEQUENCE [LARGE SCALE GENOMIC DNA]</scope>
    <source>
        <strain evidence="1 2">BYS139W</strain>
    </source>
</reference>